<evidence type="ECO:0000313" key="1">
    <source>
        <dbReference type="EMBL" id="PRQ55827.1"/>
    </source>
</evidence>
<accession>A0A2P6SAW8</accession>
<name>A0A2P6SAW8_ROSCH</name>
<dbReference type="Gramene" id="PRQ55827">
    <property type="protein sequence ID" value="PRQ55827"/>
    <property type="gene ID" value="RchiOBHm_Chr1g0328921"/>
</dbReference>
<dbReference type="EMBL" id="PDCK01000039">
    <property type="protein sequence ID" value="PRQ55827.1"/>
    <property type="molecule type" value="Genomic_DNA"/>
</dbReference>
<keyword evidence="2" id="KW-1185">Reference proteome</keyword>
<dbReference type="AlphaFoldDB" id="A0A2P6SAW8"/>
<dbReference type="STRING" id="74649.A0A2P6SAW8"/>
<comment type="caution">
    <text evidence="1">The sequence shown here is derived from an EMBL/GenBank/DDBJ whole genome shotgun (WGS) entry which is preliminary data.</text>
</comment>
<organism evidence="1 2">
    <name type="scientific">Rosa chinensis</name>
    <name type="common">China rose</name>
    <dbReference type="NCBI Taxonomy" id="74649"/>
    <lineage>
        <taxon>Eukaryota</taxon>
        <taxon>Viridiplantae</taxon>
        <taxon>Streptophyta</taxon>
        <taxon>Embryophyta</taxon>
        <taxon>Tracheophyta</taxon>
        <taxon>Spermatophyta</taxon>
        <taxon>Magnoliopsida</taxon>
        <taxon>eudicotyledons</taxon>
        <taxon>Gunneridae</taxon>
        <taxon>Pentapetalae</taxon>
        <taxon>rosids</taxon>
        <taxon>fabids</taxon>
        <taxon>Rosales</taxon>
        <taxon>Rosaceae</taxon>
        <taxon>Rosoideae</taxon>
        <taxon>Rosoideae incertae sedis</taxon>
        <taxon>Rosa</taxon>
    </lineage>
</organism>
<sequence>MCHCFGCLFLTRCPIASFDLDRQVSHKLLFPWNLSHSLIKGSRIHKTYRLKAGFWESIKSGFQSACLCTIQPLALFALI</sequence>
<reference evidence="1 2" key="1">
    <citation type="journal article" date="2018" name="Nat. Genet.">
        <title>The Rosa genome provides new insights in the design of modern roses.</title>
        <authorList>
            <person name="Bendahmane M."/>
        </authorList>
    </citation>
    <scope>NUCLEOTIDE SEQUENCE [LARGE SCALE GENOMIC DNA]</scope>
    <source>
        <strain evidence="2">cv. Old Blush</strain>
    </source>
</reference>
<proteinExistence type="predicted"/>
<evidence type="ECO:0000313" key="2">
    <source>
        <dbReference type="Proteomes" id="UP000238479"/>
    </source>
</evidence>
<protein>
    <submittedName>
        <fullName evidence="1">Uncharacterized protein</fullName>
    </submittedName>
</protein>
<dbReference type="Proteomes" id="UP000238479">
    <property type="component" value="Chromosome 1"/>
</dbReference>
<gene>
    <name evidence="1" type="ORF">RchiOBHm_Chr1g0328921</name>
</gene>